<evidence type="ECO:0000256" key="4">
    <source>
        <dbReference type="SAM" id="Phobius"/>
    </source>
</evidence>
<feature type="binding site" evidence="3">
    <location>
        <position position="486"/>
    </location>
    <ligand>
        <name>L-glutamate</name>
        <dbReference type="ChEBI" id="CHEBI:29985"/>
    </ligand>
</feature>
<sequence length="585" mass="65045">MAVISDDQVSKNKFAKFRKACFAKSSAQYYIEMGFRKDVSSVFLVPANQNTVEINRLITNVIIGILLVLFSTVVVTVFFVAPSLNPNPSNNTWGDRSGRYDWPPPSNSLLGRFEKAAITCDHGRCSEVGRDIMIKGGNAIDAAIAALFCLGVTNPQSSGIGGGFIMTFYNQTSKTCIAIDARETAPRAATWDINWMNPETGSVYKSGEILKQPTLANTLETIANAEDPVELFYKGEMADIIAAEFAENEAIITKADLKKYKPRIYHTPLKTTPFLDGLIMCGPPPPSSFAITQSIVQVGIKNYCNHTIEDNPWDLLYNDPYYYHFLIETQKFANSHRSLLGDIAFVPKAWRMAQNLATDDYSEWIYLRQKIKAQKADYYGDYNSTVAKDHGTSHVSVVDPFGNGVSVTSTINHWFGASVQSSKLGIVWNNEMDAFSKPNYSKKDEIPQSRQNYIQPGKRPMASMSPMVMYSNETGKLVMVIGASGGNKIVSSIGKTIVRVLCFNETIKEAIDAPNLHSHFPEDVTEYEKTMPAELIQTLIDRNLQKMKPSTGFEGIVQGIYIDEDDVIWANGDFRRRTNMSPGGF</sequence>
<evidence type="ECO:0000313" key="5">
    <source>
        <dbReference type="Proteomes" id="UP000492821"/>
    </source>
</evidence>
<keyword evidence="4" id="KW-0472">Membrane</keyword>
<comment type="similarity">
    <text evidence="1">Belongs to the gamma-glutamyltransferase family.</text>
</comment>
<dbReference type="Proteomes" id="UP000492821">
    <property type="component" value="Unassembled WGS sequence"/>
</dbReference>
<evidence type="ECO:0000313" key="6">
    <source>
        <dbReference type="WBParaSite" id="Pan_g4832.t1"/>
    </source>
</evidence>
<protein>
    <submittedName>
        <fullName evidence="6">Gamma-glutamyltransferase</fullName>
    </submittedName>
</protein>
<dbReference type="Pfam" id="PF01019">
    <property type="entry name" value="G_glu_transpept"/>
    <property type="match status" value="2"/>
</dbReference>
<dbReference type="GO" id="GO:0006751">
    <property type="term" value="P:glutathione catabolic process"/>
    <property type="evidence" value="ECO:0007669"/>
    <property type="project" value="InterPro"/>
</dbReference>
<dbReference type="PANTHER" id="PTHR11686:SF9">
    <property type="entry name" value="RE13973P"/>
    <property type="match status" value="1"/>
</dbReference>
<keyword evidence="4" id="KW-0812">Transmembrane</keyword>
<proteinExistence type="inferred from homology"/>
<dbReference type="Gene3D" id="1.10.246.130">
    <property type="match status" value="1"/>
</dbReference>
<evidence type="ECO:0000256" key="1">
    <source>
        <dbReference type="ARBA" id="ARBA00009381"/>
    </source>
</evidence>
<reference evidence="5" key="1">
    <citation type="journal article" date="2013" name="Genetics">
        <title>The draft genome and transcriptome of Panagrellus redivivus are shaped by the harsh demands of a free-living lifestyle.</title>
        <authorList>
            <person name="Srinivasan J."/>
            <person name="Dillman A.R."/>
            <person name="Macchietto M.G."/>
            <person name="Heikkinen L."/>
            <person name="Lakso M."/>
            <person name="Fracchia K.M."/>
            <person name="Antoshechkin I."/>
            <person name="Mortazavi A."/>
            <person name="Wong G."/>
            <person name="Sternberg P.W."/>
        </authorList>
    </citation>
    <scope>NUCLEOTIDE SEQUENCE [LARGE SCALE GENOMIC DNA]</scope>
    <source>
        <strain evidence="5">MT8872</strain>
    </source>
</reference>
<dbReference type="InterPro" id="IPR043137">
    <property type="entry name" value="GGT_ssub_C"/>
</dbReference>
<name>A0A7E4ZZ68_PANRE</name>
<keyword evidence="5" id="KW-1185">Reference proteome</keyword>
<dbReference type="InterPro" id="IPR029055">
    <property type="entry name" value="Ntn_hydrolases_N"/>
</dbReference>
<dbReference type="AlphaFoldDB" id="A0A7E4ZZ68"/>
<feature type="binding site" evidence="3">
    <location>
        <position position="182"/>
    </location>
    <ligand>
        <name>L-glutamate</name>
        <dbReference type="ChEBI" id="CHEBI:29985"/>
    </ligand>
</feature>
<dbReference type="InterPro" id="IPR000101">
    <property type="entry name" value="GGT_peptidase"/>
</dbReference>
<dbReference type="PROSITE" id="PS00462">
    <property type="entry name" value="G_GLU_TRANSPEPTIDASE"/>
    <property type="match status" value="1"/>
</dbReference>
<dbReference type="InterPro" id="IPR043138">
    <property type="entry name" value="GGT_lsub"/>
</dbReference>
<dbReference type="GO" id="GO:0005886">
    <property type="term" value="C:plasma membrane"/>
    <property type="evidence" value="ECO:0007669"/>
    <property type="project" value="TreeGrafter"/>
</dbReference>
<feature type="transmembrane region" description="Helical" evidence="4">
    <location>
        <begin position="57"/>
        <end position="81"/>
    </location>
</feature>
<feature type="binding site" evidence="3">
    <location>
        <begin position="410"/>
        <end position="412"/>
    </location>
    <ligand>
        <name>L-glutamate</name>
        <dbReference type="ChEBI" id="CHEBI:29985"/>
    </ligand>
</feature>
<evidence type="ECO:0000256" key="2">
    <source>
        <dbReference type="PIRSR" id="PIRSR600101-1"/>
    </source>
</evidence>
<dbReference type="PANTHER" id="PTHR11686">
    <property type="entry name" value="GAMMA GLUTAMYL TRANSPEPTIDASE"/>
    <property type="match status" value="1"/>
</dbReference>
<organism evidence="5 6">
    <name type="scientific">Panagrellus redivivus</name>
    <name type="common">Microworm</name>
    <dbReference type="NCBI Taxonomy" id="6233"/>
    <lineage>
        <taxon>Eukaryota</taxon>
        <taxon>Metazoa</taxon>
        <taxon>Ecdysozoa</taxon>
        <taxon>Nematoda</taxon>
        <taxon>Chromadorea</taxon>
        <taxon>Rhabditida</taxon>
        <taxon>Tylenchina</taxon>
        <taxon>Panagrolaimomorpha</taxon>
        <taxon>Panagrolaimoidea</taxon>
        <taxon>Panagrolaimidae</taxon>
        <taxon>Panagrellus</taxon>
    </lineage>
</organism>
<dbReference type="WBParaSite" id="Pan_g4832.t1">
    <property type="protein sequence ID" value="Pan_g4832.t1"/>
    <property type="gene ID" value="Pan_g4832"/>
</dbReference>
<dbReference type="PRINTS" id="PR01210">
    <property type="entry name" value="GGTRANSPTASE"/>
</dbReference>
<dbReference type="Gene3D" id="3.60.20.40">
    <property type="match status" value="1"/>
</dbReference>
<feature type="active site" description="Nucleophile" evidence="2">
    <location>
        <position position="392"/>
    </location>
</feature>
<dbReference type="SUPFAM" id="SSF56235">
    <property type="entry name" value="N-terminal nucleophile aminohydrolases (Ntn hydrolases)"/>
    <property type="match status" value="1"/>
</dbReference>
<evidence type="ECO:0000256" key="3">
    <source>
        <dbReference type="PIRSR" id="PIRSR600101-2"/>
    </source>
</evidence>
<reference evidence="6" key="2">
    <citation type="submission" date="2020-10" db="UniProtKB">
        <authorList>
            <consortium name="WormBaseParasite"/>
        </authorList>
    </citation>
    <scope>IDENTIFICATION</scope>
</reference>
<keyword evidence="4" id="KW-1133">Transmembrane helix</keyword>
<dbReference type="GO" id="GO:0036374">
    <property type="term" value="F:glutathione hydrolase activity"/>
    <property type="evidence" value="ECO:0007669"/>
    <property type="project" value="InterPro"/>
</dbReference>
<accession>A0A7E4ZZ68</accession>
<dbReference type="InterPro" id="IPR055262">
    <property type="entry name" value="GGT_CS"/>
</dbReference>